<dbReference type="Proteomes" id="UP000050640">
    <property type="component" value="Unplaced"/>
</dbReference>
<feature type="region of interest" description="Disordered" evidence="1">
    <location>
        <begin position="1"/>
        <end position="50"/>
    </location>
</feature>
<protein>
    <submittedName>
        <fullName evidence="3">Uncharacterized protein</fullName>
    </submittedName>
</protein>
<evidence type="ECO:0000256" key="1">
    <source>
        <dbReference type="SAM" id="MobiDB-lite"/>
    </source>
</evidence>
<proteinExistence type="predicted"/>
<name>A0A0R3RP96_9BILA</name>
<evidence type="ECO:0000313" key="2">
    <source>
        <dbReference type="Proteomes" id="UP000050640"/>
    </source>
</evidence>
<accession>A0A0R3RP96</accession>
<dbReference type="AlphaFoldDB" id="A0A0R3RP96"/>
<reference evidence="3" key="1">
    <citation type="submission" date="2017-02" db="UniProtKB">
        <authorList>
            <consortium name="WormBaseParasite"/>
        </authorList>
    </citation>
    <scope>IDENTIFICATION</scope>
</reference>
<evidence type="ECO:0000313" key="3">
    <source>
        <dbReference type="WBParaSite" id="EEL_0000330901-mRNA-1"/>
    </source>
</evidence>
<organism evidence="2 3">
    <name type="scientific">Elaeophora elaphi</name>
    <dbReference type="NCBI Taxonomy" id="1147741"/>
    <lineage>
        <taxon>Eukaryota</taxon>
        <taxon>Metazoa</taxon>
        <taxon>Ecdysozoa</taxon>
        <taxon>Nematoda</taxon>
        <taxon>Chromadorea</taxon>
        <taxon>Rhabditida</taxon>
        <taxon>Spirurina</taxon>
        <taxon>Spiruromorpha</taxon>
        <taxon>Filarioidea</taxon>
        <taxon>Onchocercidae</taxon>
        <taxon>Elaeophora</taxon>
    </lineage>
</organism>
<sequence length="123" mass="13532">MSSVEPKADEIKVAATRDSEYSSTQPPFHTQEVSRDDRTGKAENVGLSKKGHARLDVMMEHRNQTIRTTLGHLHLANCLSFGSREENEIDIVQGMETKTPNKLDLFKGDSSIFSPSATGLADS</sequence>
<feature type="compositionally biased region" description="Basic and acidic residues" evidence="1">
    <location>
        <begin position="32"/>
        <end position="41"/>
    </location>
</feature>
<dbReference type="WBParaSite" id="EEL_0000330901-mRNA-1">
    <property type="protein sequence ID" value="EEL_0000330901-mRNA-1"/>
    <property type="gene ID" value="EEL_0000330901"/>
</dbReference>
<feature type="compositionally biased region" description="Basic and acidic residues" evidence="1">
    <location>
        <begin position="1"/>
        <end position="20"/>
    </location>
</feature>
<keyword evidence="2" id="KW-1185">Reference proteome</keyword>